<evidence type="ECO:0000313" key="5">
    <source>
        <dbReference type="EMBL" id="CAF4105851.1"/>
    </source>
</evidence>
<dbReference type="Proteomes" id="UP000663848">
    <property type="component" value="Unassembled WGS sequence"/>
</dbReference>
<dbReference type="Proteomes" id="UP000663862">
    <property type="component" value="Unassembled WGS sequence"/>
</dbReference>
<dbReference type="SMART" id="SM00256">
    <property type="entry name" value="FBOX"/>
    <property type="match status" value="1"/>
</dbReference>
<evidence type="ECO:0000313" key="4">
    <source>
        <dbReference type="EMBL" id="CAF3501517.1"/>
    </source>
</evidence>
<dbReference type="EMBL" id="CAJOBO010000034">
    <property type="protein sequence ID" value="CAF4105851.1"/>
    <property type="molecule type" value="Genomic_DNA"/>
</dbReference>
<evidence type="ECO:0000313" key="7">
    <source>
        <dbReference type="EMBL" id="CAF4515476.1"/>
    </source>
</evidence>
<name>A0A819V9J1_9BILA</name>
<gene>
    <name evidence="2" type="ORF">FME351_LOCUS3561</name>
    <name evidence="4" type="ORF">GRG538_LOCUS17626</name>
    <name evidence="5" type="ORF">HFQ381_LOCUS1299</name>
    <name evidence="3" type="ORF">LUA448_LOCUS15194</name>
    <name evidence="7" type="ORF">QYT958_LOCUS5801</name>
    <name evidence="6" type="ORF">TSG867_LOCUS666</name>
</gene>
<dbReference type="SUPFAM" id="SSF81383">
    <property type="entry name" value="F-box domain"/>
    <property type="match status" value="1"/>
</dbReference>
<dbReference type="InterPro" id="IPR001810">
    <property type="entry name" value="F-box_dom"/>
</dbReference>
<dbReference type="Gene3D" id="1.20.1280.50">
    <property type="match status" value="1"/>
</dbReference>
<evidence type="ECO:0000313" key="2">
    <source>
        <dbReference type="EMBL" id="CAF3340699.1"/>
    </source>
</evidence>
<dbReference type="PROSITE" id="PS50181">
    <property type="entry name" value="FBOX"/>
    <property type="match status" value="1"/>
</dbReference>
<dbReference type="InterPro" id="IPR036047">
    <property type="entry name" value="F-box-like_dom_sf"/>
</dbReference>
<dbReference type="AlphaFoldDB" id="A0A819V9J1"/>
<dbReference type="PANTHER" id="PTHR15537:SF2">
    <property type="entry name" value="F-BOX ONLY PROTEIN 7"/>
    <property type="match status" value="1"/>
</dbReference>
<dbReference type="EMBL" id="CAJOBQ010000013">
    <property type="protein sequence ID" value="CAF4210510.1"/>
    <property type="molecule type" value="Genomic_DNA"/>
</dbReference>
<dbReference type="Proteomes" id="UP000663851">
    <property type="component" value="Unassembled WGS sequence"/>
</dbReference>
<dbReference type="InterPro" id="IPR029071">
    <property type="entry name" value="Ubiquitin-like_domsf"/>
</dbReference>
<dbReference type="GO" id="GO:0019901">
    <property type="term" value="F:protein kinase binding"/>
    <property type="evidence" value="ECO:0007669"/>
    <property type="project" value="InterPro"/>
</dbReference>
<dbReference type="EMBL" id="CAJNYD010001874">
    <property type="protein sequence ID" value="CAF3374744.1"/>
    <property type="molecule type" value="Genomic_DNA"/>
</dbReference>
<dbReference type="GO" id="GO:1903599">
    <property type="term" value="P:positive regulation of autophagy of mitochondrion"/>
    <property type="evidence" value="ECO:0007669"/>
    <property type="project" value="TreeGrafter"/>
</dbReference>
<dbReference type="Gene3D" id="3.10.20.90">
    <property type="entry name" value="Phosphatidylinositol 3-kinase Catalytic Subunit, Chain A, domain 1"/>
    <property type="match status" value="1"/>
</dbReference>
<proteinExistence type="predicted"/>
<sequence length="453" mass="51429">MKFRIKLNNQTFSIIFDDNNESLSIHNLKATIQKKFPSLRKLNFHLSLNGKDLLIENQTMSQSGLVNGDTIYILNEINKNNLALLSLSSVDHPLTLDEVRDLQAYPISMHRLVDSSQPETDFDYIAIVIHALMLESGFQMDTENNYDIRIARKSSTFYVIRYRHKLCDKERVTCSLAIMKTDALVTIDGVVNSISQACGKLSFNMANYLHTQKEAAGLNAIFPYHHLRDLSRSFKDNLANRLLCKLLEESGQRSSATLIGLPNEIKLRLGKYLPIKSLLALQSTCRDIHNTLNDNLFWHDLCVRDFDKTAIISASSTTENSSNEKNWHKLYLTIYAQKQVILRHQTKFSPMFHTTFVPIAPPPGHPAHRVIFPDPTNAATAAFHPFPPAIYRPIPPGVFRICTANTQQAQTTQHQQAQHHIYCQPLFGLKWVVIFAAATMIPLPPCFHPVWLG</sequence>
<dbReference type="PANTHER" id="PTHR15537">
    <property type="entry name" value="F-BOX ONLY PROTEIN 7"/>
    <property type="match status" value="1"/>
</dbReference>
<feature type="domain" description="F-box" evidence="1">
    <location>
        <begin position="255"/>
        <end position="301"/>
    </location>
</feature>
<evidence type="ECO:0000313" key="3">
    <source>
        <dbReference type="EMBL" id="CAF3374744.1"/>
    </source>
</evidence>
<accession>A0A819V9J1</accession>
<protein>
    <recommendedName>
        <fullName evidence="1">F-box domain-containing protein</fullName>
    </recommendedName>
</protein>
<reference evidence="5" key="1">
    <citation type="submission" date="2021-02" db="EMBL/GenBank/DDBJ databases">
        <authorList>
            <person name="Nowell W R."/>
        </authorList>
    </citation>
    <scope>NUCLEOTIDE SEQUENCE</scope>
</reference>
<dbReference type="Pfam" id="PF12937">
    <property type="entry name" value="F-box-like"/>
    <property type="match status" value="1"/>
</dbReference>
<dbReference type="Proteomes" id="UP000663833">
    <property type="component" value="Unassembled WGS sequence"/>
</dbReference>
<comment type="caution">
    <text evidence="5">The sequence shown here is derived from an EMBL/GenBank/DDBJ whole genome shotgun (WGS) entry which is preliminary data.</text>
</comment>
<evidence type="ECO:0000313" key="8">
    <source>
        <dbReference type="Proteomes" id="UP000663851"/>
    </source>
</evidence>
<dbReference type="Proteomes" id="UP000663872">
    <property type="component" value="Unassembled WGS sequence"/>
</dbReference>
<dbReference type="Proteomes" id="UP000663869">
    <property type="component" value="Unassembled WGS sequence"/>
</dbReference>
<dbReference type="InterPro" id="IPR047118">
    <property type="entry name" value="Fbxo7"/>
</dbReference>
<dbReference type="Gene3D" id="3.40.1000.30">
    <property type="match status" value="1"/>
</dbReference>
<evidence type="ECO:0000313" key="6">
    <source>
        <dbReference type="EMBL" id="CAF4210510.1"/>
    </source>
</evidence>
<dbReference type="SUPFAM" id="SSF54236">
    <property type="entry name" value="Ubiquitin-like"/>
    <property type="match status" value="1"/>
</dbReference>
<organism evidence="5 8">
    <name type="scientific">Rotaria socialis</name>
    <dbReference type="NCBI Taxonomy" id="392032"/>
    <lineage>
        <taxon>Eukaryota</taxon>
        <taxon>Metazoa</taxon>
        <taxon>Spiralia</taxon>
        <taxon>Gnathifera</taxon>
        <taxon>Rotifera</taxon>
        <taxon>Eurotatoria</taxon>
        <taxon>Bdelloidea</taxon>
        <taxon>Philodinida</taxon>
        <taxon>Philodinidae</taxon>
        <taxon>Rotaria</taxon>
    </lineage>
</organism>
<dbReference type="EMBL" id="CAJNYU010000205">
    <property type="protein sequence ID" value="CAF3340699.1"/>
    <property type="molecule type" value="Genomic_DNA"/>
</dbReference>
<dbReference type="EMBL" id="CAJOBR010000492">
    <property type="protein sequence ID" value="CAF4515476.1"/>
    <property type="molecule type" value="Genomic_DNA"/>
</dbReference>
<evidence type="ECO:0000259" key="1">
    <source>
        <dbReference type="PROSITE" id="PS50181"/>
    </source>
</evidence>
<dbReference type="EMBL" id="CAJNYT010002917">
    <property type="protein sequence ID" value="CAF3501517.1"/>
    <property type="molecule type" value="Genomic_DNA"/>
</dbReference>